<name>A9NWK8_PICSI</name>
<dbReference type="OMA" id="DGTIWKE"/>
<feature type="region of interest" description="Disordered" evidence="1">
    <location>
        <begin position="1"/>
        <end position="77"/>
    </location>
</feature>
<reference evidence="2" key="1">
    <citation type="journal article" date="2008" name="BMC Genomics">
        <title>A conifer genomics resource of 200,000 spruce (Picea spp.) ESTs and 6,464 high-quality, sequence-finished full-length cDNAs for Sitka spruce (Picea sitchensis).</title>
        <authorList>
            <person name="Ralph S.G."/>
            <person name="Chun H.J."/>
            <person name="Kolosova N."/>
            <person name="Cooper D."/>
            <person name="Oddy C."/>
            <person name="Ritland C.E."/>
            <person name="Kirkpatrick R."/>
            <person name="Moore R."/>
            <person name="Barber S."/>
            <person name="Holt R.A."/>
            <person name="Jones S.J."/>
            <person name="Marra M.A."/>
            <person name="Douglas C.J."/>
            <person name="Ritland K."/>
            <person name="Bohlmann J."/>
        </authorList>
    </citation>
    <scope>NUCLEOTIDE SEQUENCE</scope>
    <source>
        <tissue evidence="2">Green portion of the leader tissue</tissue>
    </source>
</reference>
<feature type="compositionally biased region" description="Basic and acidic residues" evidence="1">
    <location>
        <begin position="41"/>
        <end position="64"/>
    </location>
</feature>
<dbReference type="EMBL" id="EF085723">
    <property type="protein sequence ID" value="ABK25019.1"/>
    <property type="molecule type" value="mRNA"/>
</dbReference>
<organism evidence="2">
    <name type="scientific">Picea sitchensis</name>
    <name type="common">Sitka spruce</name>
    <name type="synonym">Pinus sitchensis</name>
    <dbReference type="NCBI Taxonomy" id="3332"/>
    <lineage>
        <taxon>Eukaryota</taxon>
        <taxon>Viridiplantae</taxon>
        <taxon>Streptophyta</taxon>
        <taxon>Embryophyta</taxon>
        <taxon>Tracheophyta</taxon>
        <taxon>Spermatophyta</taxon>
        <taxon>Pinopsida</taxon>
        <taxon>Pinidae</taxon>
        <taxon>Conifers I</taxon>
        <taxon>Pinales</taxon>
        <taxon>Pinaceae</taxon>
        <taxon>Picea</taxon>
    </lineage>
</organism>
<feature type="region of interest" description="Disordered" evidence="1">
    <location>
        <begin position="96"/>
        <end position="123"/>
    </location>
</feature>
<sequence>MVGIFSRLTSSRAGLRSQASTDEREGTPSGKDSPATLADNHGVEPTDEFKPVEHPLEPPDKDQPVRCPPPEPSILHDGTIWKERLEASARRRAEFPIIRESGSQSQMLHRRRHTFSSEQSIMPSFSCPEHSLLKLLDECNEQLKS</sequence>
<feature type="compositionally biased region" description="Polar residues" evidence="1">
    <location>
        <begin position="7"/>
        <end position="20"/>
    </location>
</feature>
<dbReference type="AlphaFoldDB" id="A9NWK8"/>
<dbReference type="PANTHER" id="PTHR34196:SF2">
    <property type="entry name" value="OS02G0697700 PROTEIN"/>
    <property type="match status" value="1"/>
</dbReference>
<protein>
    <submittedName>
        <fullName evidence="2">Uncharacterized protein</fullName>
    </submittedName>
</protein>
<proteinExistence type="evidence at transcript level"/>
<evidence type="ECO:0000256" key="1">
    <source>
        <dbReference type="SAM" id="MobiDB-lite"/>
    </source>
</evidence>
<dbReference type="PANTHER" id="PTHR34196">
    <property type="entry name" value="OS02G0697700 PROTEIN"/>
    <property type="match status" value="1"/>
</dbReference>
<evidence type="ECO:0000313" key="2">
    <source>
        <dbReference type="EMBL" id="ABK25019.1"/>
    </source>
</evidence>
<accession>A9NWK8</accession>